<dbReference type="InterPro" id="IPR052520">
    <property type="entry name" value="ATL_DNA_repair"/>
</dbReference>
<dbReference type="InterPro" id="IPR036217">
    <property type="entry name" value="MethylDNA_cys_MeTrfase_DNAb"/>
</dbReference>
<dbReference type="RefSeq" id="WP_037333475.1">
    <property type="nucleotide sequence ID" value="NZ_APNK01000002.1"/>
</dbReference>
<keyword evidence="3" id="KW-0489">Methyltransferase</keyword>
<dbReference type="PANTHER" id="PTHR42942">
    <property type="entry name" value="6-O-METHYLGUANINE DNA METHYLTRANSFERASE"/>
    <property type="match status" value="1"/>
</dbReference>
<keyword evidence="1" id="KW-0227">DNA damage</keyword>
<dbReference type="PANTHER" id="PTHR42942:SF1">
    <property type="entry name" value="ALKYLTRANSFERASE-LIKE PROTEIN 1"/>
    <property type="match status" value="1"/>
</dbReference>
<dbReference type="CDD" id="cd06445">
    <property type="entry name" value="ATase"/>
    <property type="match status" value="1"/>
</dbReference>
<accession>A0A084IQF4</accession>
<dbReference type="OrthoDB" id="9132167at2"/>
<evidence type="ECO:0000313" key="3">
    <source>
        <dbReference type="EMBL" id="KEZ78938.1"/>
    </source>
</evidence>
<dbReference type="STRING" id="1304275.C41B8_02372"/>
<dbReference type="Gene3D" id="1.10.10.10">
    <property type="entry name" value="Winged helix-like DNA-binding domain superfamily/Winged helix DNA-binding domain"/>
    <property type="match status" value="1"/>
</dbReference>
<organism evidence="3 4">
    <name type="scientific">Salinisphaera hydrothermalis (strain C41B8)</name>
    <dbReference type="NCBI Taxonomy" id="1304275"/>
    <lineage>
        <taxon>Bacteria</taxon>
        <taxon>Pseudomonadati</taxon>
        <taxon>Pseudomonadota</taxon>
        <taxon>Gammaproteobacteria</taxon>
        <taxon>Salinisphaerales</taxon>
        <taxon>Salinisphaeraceae</taxon>
        <taxon>Salinisphaera</taxon>
    </lineage>
</organism>
<keyword evidence="4" id="KW-1185">Reference proteome</keyword>
<evidence type="ECO:0000259" key="2">
    <source>
        <dbReference type="Pfam" id="PF01035"/>
    </source>
</evidence>
<feature type="domain" description="Methylated-DNA-[protein]-cysteine S-methyltransferase DNA binding" evidence="2">
    <location>
        <begin position="7"/>
        <end position="85"/>
    </location>
</feature>
<dbReference type="Proteomes" id="UP000028302">
    <property type="component" value="Unassembled WGS sequence"/>
</dbReference>
<dbReference type="AlphaFoldDB" id="A0A084IQF4"/>
<dbReference type="GO" id="GO:0032259">
    <property type="term" value="P:methylation"/>
    <property type="evidence" value="ECO:0007669"/>
    <property type="project" value="UniProtKB-KW"/>
</dbReference>
<evidence type="ECO:0000313" key="4">
    <source>
        <dbReference type="Proteomes" id="UP000028302"/>
    </source>
</evidence>
<dbReference type="GO" id="GO:0006281">
    <property type="term" value="P:DNA repair"/>
    <property type="evidence" value="ECO:0007669"/>
    <property type="project" value="InterPro"/>
</dbReference>
<gene>
    <name evidence="3" type="ORF">C41B8_02372</name>
</gene>
<comment type="caution">
    <text evidence="3">The sequence shown here is derived from an EMBL/GenBank/DDBJ whole genome shotgun (WGS) entry which is preliminary data.</text>
</comment>
<proteinExistence type="predicted"/>
<evidence type="ECO:0000256" key="1">
    <source>
        <dbReference type="ARBA" id="ARBA00022763"/>
    </source>
</evidence>
<keyword evidence="3" id="KW-0808">Transferase</keyword>
<name>A0A084IQF4_SALHC</name>
<dbReference type="EMBL" id="APNK01000002">
    <property type="protein sequence ID" value="KEZ78938.1"/>
    <property type="molecule type" value="Genomic_DNA"/>
</dbReference>
<dbReference type="InterPro" id="IPR036388">
    <property type="entry name" value="WH-like_DNA-bd_sf"/>
</dbReference>
<reference evidence="3 4" key="1">
    <citation type="submission" date="2013-03" db="EMBL/GenBank/DDBJ databases">
        <title>Salinisphaera hydrothermalis C41B8 Genome Sequencing.</title>
        <authorList>
            <person name="Li C."/>
            <person name="Lai Q."/>
            <person name="Shao Z."/>
        </authorList>
    </citation>
    <scope>NUCLEOTIDE SEQUENCE [LARGE SCALE GENOMIC DNA]</scope>
    <source>
        <strain evidence="3 4">C41B8</strain>
    </source>
</reference>
<dbReference type="eggNOG" id="COG3695">
    <property type="taxonomic scope" value="Bacteria"/>
</dbReference>
<sequence>MSSPLSHERIFAVVRRIPLGRVATYGQIARLVGRPRAARQIGYAMHRCPPGLPWHRVINAQGRISLPPDSTSALTQRRRLIEEGVVFIAGRVDLTRYGWDDGDGPV</sequence>
<dbReference type="GO" id="GO:0008168">
    <property type="term" value="F:methyltransferase activity"/>
    <property type="evidence" value="ECO:0007669"/>
    <property type="project" value="UniProtKB-KW"/>
</dbReference>
<dbReference type="InterPro" id="IPR014048">
    <property type="entry name" value="MethylDNA_cys_MeTrfase_DNA-bd"/>
</dbReference>
<dbReference type="SUPFAM" id="SSF46767">
    <property type="entry name" value="Methylated DNA-protein cysteine methyltransferase, C-terminal domain"/>
    <property type="match status" value="1"/>
</dbReference>
<dbReference type="Pfam" id="PF01035">
    <property type="entry name" value="DNA_binding_1"/>
    <property type="match status" value="1"/>
</dbReference>
<protein>
    <submittedName>
        <fullName evidence="3">Methyltransferase</fullName>
    </submittedName>
</protein>